<reference evidence="6" key="1">
    <citation type="submission" date="2016-10" db="EMBL/GenBank/DDBJ databases">
        <authorList>
            <person name="Varghese N."/>
            <person name="Submissions S."/>
        </authorList>
    </citation>
    <scope>NUCLEOTIDE SEQUENCE [LARGE SCALE GENOMIC DNA]</scope>
    <source>
        <strain evidence="6">DSM 22251</strain>
    </source>
</reference>
<dbReference type="InterPro" id="IPR023996">
    <property type="entry name" value="TonB-dep_OMP_SusC/RagA"/>
</dbReference>
<evidence type="ECO:0000256" key="1">
    <source>
        <dbReference type="ARBA" id="ARBA00022729"/>
    </source>
</evidence>
<protein>
    <submittedName>
        <fullName evidence="5">TonB-linked outer membrane protein, SusC/RagA family</fullName>
    </submittedName>
</protein>
<feature type="chain" id="PRO_5015311468" evidence="3">
    <location>
        <begin position="34"/>
        <end position="977"/>
    </location>
</feature>
<feature type="signal peptide" evidence="3">
    <location>
        <begin position="1"/>
        <end position="33"/>
    </location>
</feature>
<keyword evidence="2" id="KW-0998">Cell outer membrane</keyword>
<dbReference type="Gene3D" id="2.170.130.10">
    <property type="entry name" value="TonB-dependent receptor, plug domain"/>
    <property type="match status" value="1"/>
</dbReference>
<dbReference type="Pfam" id="PF07715">
    <property type="entry name" value="Plug"/>
    <property type="match status" value="1"/>
</dbReference>
<dbReference type="AlphaFoldDB" id="A0A1I3LHI2"/>
<evidence type="ECO:0000259" key="4">
    <source>
        <dbReference type="Pfam" id="PF07715"/>
    </source>
</evidence>
<dbReference type="NCBIfam" id="TIGR04056">
    <property type="entry name" value="OMP_RagA_SusC"/>
    <property type="match status" value="1"/>
</dbReference>
<dbReference type="InterPro" id="IPR012910">
    <property type="entry name" value="Plug_dom"/>
</dbReference>
<gene>
    <name evidence="5" type="ORF">SAMN05421638_1135</name>
</gene>
<accession>A0A1I3LHI2</accession>
<evidence type="ECO:0000313" key="5">
    <source>
        <dbReference type="EMBL" id="SFI84233.1"/>
    </source>
</evidence>
<evidence type="ECO:0000313" key="6">
    <source>
        <dbReference type="Proteomes" id="UP000242560"/>
    </source>
</evidence>
<dbReference type="InterPro" id="IPR039426">
    <property type="entry name" value="TonB-dep_rcpt-like"/>
</dbReference>
<dbReference type="NCBIfam" id="TIGR04057">
    <property type="entry name" value="SusC_RagA_signa"/>
    <property type="match status" value="1"/>
</dbReference>
<evidence type="ECO:0000256" key="2">
    <source>
        <dbReference type="PROSITE-ProRule" id="PRU01360"/>
    </source>
</evidence>
<keyword evidence="2" id="KW-0812">Transmembrane</keyword>
<dbReference type="InterPro" id="IPR023997">
    <property type="entry name" value="TonB-dep_OMP_SusC/RagA_CS"/>
</dbReference>
<feature type="domain" description="TonB-dependent receptor plug" evidence="4">
    <location>
        <begin position="59"/>
        <end position="194"/>
    </location>
</feature>
<dbReference type="EMBL" id="FORQ01000002">
    <property type="protein sequence ID" value="SFI84233.1"/>
    <property type="molecule type" value="Genomic_DNA"/>
</dbReference>
<keyword evidence="1 3" id="KW-0732">Signal</keyword>
<dbReference type="Proteomes" id="UP000242560">
    <property type="component" value="Unassembled WGS sequence"/>
</dbReference>
<dbReference type="GO" id="GO:0009279">
    <property type="term" value="C:cell outer membrane"/>
    <property type="evidence" value="ECO:0007669"/>
    <property type="project" value="UniProtKB-SubCell"/>
</dbReference>
<keyword evidence="6" id="KW-1185">Reference proteome</keyword>
<keyword evidence="2" id="KW-1134">Transmembrane beta strand</keyword>
<name>A0A1I3LHI2_9FLAO</name>
<comment type="similarity">
    <text evidence="2">Belongs to the TonB-dependent receptor family.</text>
</comment>
<proteinExistence type="inferred from homology"/>
<evidence type="ECO:0000256" key="3">
    <source>
        <dbReference type="SAM" id="SignalP"/>
    </source>
</evidence>
<dbReference type="RefSeq" id="WP_233701906.1">
    <property type="nucleotide sequence ID" value="NZ_FORQ01000002.1"/>
</dbReference>
<dbReference type="PANTHER" id="PTHR30069:SF29">
    <property type="entry name" value="HEMOGLOBIN AND HEMOGLOBIN-HAPTOGLOBIN-BINDING PROTEIN 1-RELATED"/>
    <property type="match status" value="1"/>
</dbReference>
<keyword evidence="2" id="KW-0813">Transport</keyword>
<dbReference type="PANTHER" id="PTHR30069">
    <property type="entry name" value="TONB-DEPENDENT OUTER MEMBRANE RECEPTOR"/>
    <property type="match status" value="1"/>
</dbReference>
<dbReference type="SUPFAM" id="SSF56935">
    <property type="entry name" value="Porins"/>
    <property type="match status" value="1"/>
</dbReference>
<comment type="subcellular location">
    <subcellularLocation>
        <location evidence="2">Cell outer membrane</location>
        <topology evidence="2">Multi-pass membrane protein</topology>
    </subcellularLocation>
</comment>
<sequence length="977" mass="107997">MKKTTTNALNPFFSNRAALFFALTVLPVGFLSAQSTSDSIKEKKIDEVVVIGYGTQKRADVNSAVSSIKAKDIEDIKQVSVDQMIQGKLSGVTVTNSSGQPGSAVSIKIRGATSINGTNEPLYIIDGVPMSGDATGRSTTGRPIAGNDFSSTGGSGSVAVSPISFLNPNDIESIDVLKDASATAIYGSRGANGVILITTKSGKKGLGKISYEGYSSASEVSNFLDVLNLRQYAELQNAMAPVFGTQIRPEFAHPELLGEGTDWQKEIYRSAFSQNHQVAFSGGSDNLNYYTSLGYLDQEGIIINTGMKRYTLRVNVNAKIKPWLKVGTNLSGGFSNERFTVNQSYVGLISNTLLQAPDLAVYNSDGTFALPPSNQLVSYFNPIEEATTKINKLIRKNFLGNIYAEVDLLKGLKYRIELSANTEFSENTEFAPKNRLNDDADLWLRNGDWYSTNIKNLLTYDFSFGQHRFTALVGQEALDSHWKSTNTDGHGFPSNDIFTMTMAETTNSQSYIGSQSLSSYFARLLYDFGGRYGLTASIRRDQSSKFDPVYEDGKNQIGYFPAVSVSWKVTKENFMQWIPENYFSNLKFRVGYGETGNQQIPNNLYSSLLSTYNIPLNLNNPNLTWETMKQTNIGVDVTLLKRLNISADWYNKESANFLFQLPLPDYLTGGLGQYGGINAPYSNIGSMQNRGIDISANYVLRNDNFEWSSNFVFSKYTNKLMDLINGMSDITKDVNLNGYQPMTATNTIIGQPIGMFYGLKANGLYRNEADLSNALETFGGAPQLGDVRYVDVNGDGVIDLKDRTTIGNPHPDFTFGFTNSFRYKAFDLSVFVQGSVGNEILNLTRRNGTQTAMMYQNQLAEAMDYWSPTNVDAANPRLINSTSHANIMISDRYVEKGDYLRVQNVTLGYNMPSEFASKLSLSKLRIYVTGQNLYTLTDYSGYDPEIGAFNQDVLLSGIDNGRYPSPRTYILGFNIEF</sequence>
<dbReference type="GO" id="GO:0015344">
    <property type="term" value="F:siderophore uptake transmembrane transporter activity"/>
    <property type="evidence" value="ECO:0007669"/>
    <property type="project" value="TreeGrafter"/>
</dbReference>
<dbReference type="GO" id="GO:0044718">
    <property type="term" value="P:siderophore transmembrane transport"/>
    <property type="evidence" value="ECO:0007669"/>
    <property type="project" value="TreeGrafter"/>
</dbReference>
<dbReference type="PROSITE" id="PS52016">
    <property type="entry name" value="TONB_DEPENDENT_REC_3"/>
    <property type="match status" value="1"/>
</dbReference>
<dbReference type="InterPro" id="IPR037066">
    <property type="entry name" value="Plug_dom_sf"/>
</dbReference>
<keyword evidence="2" id="KW-0472">Membrane</keyword>
<organism evidence="5 6">
    <name type="scientific">Kaistella treverensis</name>
    <dbReference type="NCBI Taxonomy" id="631455"/>
    <lineage>
        <taxon>Bacteria</taxon>
        <taxon>Pseudomonadati</taxon>
        <taxon>Bacteroidota</taxon>
        <taxon>Flavobacteriia</taxon>
        <taxon>Flavobacteriales</taxon>
        <taxon>Weeksellaceae</taxon>
        <taxon>Chryseobacterium group</taxon>
        <taxon>Kaistella</taxon>
    </lineage>
</organism>